<feature type="non-terminal residue" evidence="1">
    <location>
        <position position="1"/>
    </location>
</feature>
<comment type="caution">
    <text evidence="1">The sequence shown here is derived from an EMBL/GenBank/DDBJ whole genome shotgun (WGS) entry which is preliminary data.</text>
</comment>
<gene>
    <name evidence="1" type="ORF">RPERSI_LOCUS29184</name>
</gene>
<keyword evidence="2" id="KW-1185">Reference proteome</keyword>
<evidence type="ECO:0000313" key="1">
    <source>
        <dbReference type="EMBL" id="CAG8834385.1"/>
    </source>
</evidence>
<dbReference type="EMBL" id="CAJVQC010108977">
    <property type="protein sequence ID" value="CAG8834385.1"/>
    <property type="molecule type" value="Genomic_DNA"/>
</dbReference>
<accession>A0ACA9SEM0</accession>
<evidence type="ECO:0000313" key="2">
    <source>
        <dbReference type="Proteomes" id="UP000789920"/>
    </source>
</evidence>
<reference evidence="1" key="1">
    <citation type="submission" date="2021-06" db="EMBL/GenBank/DDBJ databases">
        <authorList>
            <person name="Kallberg Y."/>
            <person name="Tangrot J."/>
            <person name="Rosling A."/>
        </authorList>
    </citation>
    <scope>NUCLEOTIDE SEQUENCE</scope>
    <source>
        <strain evidence="1">MA461A</strain>
    </source>
</reference>
<organism evidence="1 2">
    <name type="scientific">Racocetra persica</name>
    <dbReference type="NCBI Taxonomy" id="160502"/>
    <lineage>
        <taxon>Eukaryota</taxon>
        <taxon>Fungi</taxon>
        <taxon>Fungi incertae sedis</taxon>
        <taxon>Mucoromycota</taxon>
        <taxon>Glomeromycotina</taxon>
        <taxon>Glomeromycetes</taxon>
        <taxon>Diversisporales</taxon>
        <taxon>Gigasporaceae</taxon>
        <taxon>Racocetra</taxon>
    </lineage>
</organism>
<protein>
    <submittedName>
        <fullName evidence="1">30291_t:CDS:1</fullName>
    </submittedName>
</protein>
<name>A0ACA9SEM0_9GLOM</name>
<sequence length="237" mass="28179">RKVVTDYQTKQLEKDIEILVSAKKKSPEERQQTEDAARENAKKEEERLKKEAEEKERKKREEEQENKRRAEEQARQQELNQKRDSFIAEITTALNQEPPLTNDELSPNRYPSPPERQKKDLKKQETESTYQKNQEEINNLKKERATEDSKRYAEEVKQDIEQKLKDSGIKEENLTEEKTENNVKQNIYQEEAAKKIINFATLVEQVLKAKDKSRIETLKKELLLFLNLFSAEKLKRF</sequence>
<dbReference type="Proteomes" id="UP000789920">
    <property type="component" value="Unassembled WGS sequence"/>
</dbReference>
<proteinExistence type="predicted"/>
<feature type="non-terminal residue" evidence="1">
    <location>
        <position position="237"/>
    </location>
</feature>